<evidence type="ECO:0000259" key="1">
    <source>
        <dbReference type="SMART" id="SM00343"/>
    </source>
</evidence>
<protein>
    <submittedName>
        <fullName evidence="3">CCHC-type domain-containing protein</fullName>
    </submittedName>
</protein>
<dbReference type="AlphaFoldDB" id="A0A914WNL5"/>
<dbReference type="SMART" id="SM00343">
    <property type="entry name" value="ZnF_C2HC"/>
    <property type="match status" value="2"/>
</dbReference>
<name>A0A914WNL5_9BILA</name>
<sequence length="250" mass="28443">MTLPLPGLPRFKGNEEDFPAWLAQFSSALYLSKVDKSEEKRALLMMCISQPVVGILISRCNQKNVAVDVDFNKLMLKMTLHYRTKPIQLAKYHRLFGLRQQPGQSTCDFASQIEHVAGFCKFPIDLARVQAIVFSMGFRDDNIRSQLIQRDHKSMEPAVALARQLESIVIETKRSSGNHPMNLTKLADIKQIDGNKATTTSPQWYRCGRTNHTAANCRFKEEFCRNCDKKGHIAAVCQSTLNRQPSEQQR</sequence>
<keyword evidence="2" id="KW-1185">Reference proteome</keyword>
<dbReference type="WBParaSite" id="PSAMB.scaffold472size50076.g6033.t1">
    <property type="protein sequence ID" value="PSAMB.scaffold472size50076.g6033.t1"/>
    <property type="gene ID" value="PSAMB.scaffold472size50076.g6033"/>
</dbReference>
<dbReference type="SUPFAM" id="SSF57756">
    <property type="entry name" value="Retrovirus zinc finger-like domains"/>
    <property type="match status" value="1"/>
</dbReference>
<reference evidence="3" key="1">
    <citation type="submission" date="2022-11" db="UniProtKB">
        <authorList>
            <consortium name="WormBaseParasite"/>
        </authorList>
    </citation>
    <scope>IDENTIFICATION</scope>
</reference>
<evidence type="ECO:0000313" key="3">
    <source>
        <dbReference type="WBParaSite" id="PSAMB.scaffold472size50076.g6033.t1"/>
    </source>
</evidence>
<dbReference type="GO" id="GO:0003676">
    <property type="term" value="F:nucleic acid binding"/>
    <property type="evidence" value="ECO:0007669"/>
    <property type="project" value="InterPro"/>
</dbReference>
<dbReference type="GO" id="GO:0008270">
    <property type="term" value="F:zinc ion binding"/>
    <property type="evidence" value="ECO:0007669"/>
    <property type="project" value="InterPro"/>
</dbReference>
<proteinExistence type="predicted"/>
<feature type="domain" description="CCHC-type" evidence="1">
    <location>
        <begin position="203"/>
        <end position="219"/>
    </location>
</feature>
<dbReference type="GO" id="GO:0019899">
    <property type="term" value="F:enzyme binding"/>
    <property type="evidence" value="ECO:0007669"/>
    <property type="project" value="UniProtKB-ARBA"/>
</dbReference>
<feature type="domain" description="CCHC-type" evidence="1">
    <location>
        <begin position="223"/>
        <end position="239"/>
    </location>
</feature>
<accession>A0A914WNL5</accession>
<evidence type="ECO:0000313" key="2">
    <source>
        <dbReference type="Proteomes" id="UP000887566"/>
    </source>
</evidence>
<dbReference type="Gene3D" id="4.10.60.10">
    <property type="entry name" value="Zinc finger, CCHC-type"/>
    <property type="match status" value="1"/>
</dbReference>
<dbReference type="InterPro" id="IPR001878">
    <property type="entry name" value="Znf_CCHC"/>
</dbReference>
<dbReference type="InterPro" id="IPR036875">
    <property type="entry name" value="Znf_CCHC_sf"/>
</dbReference>
<dbReference type="Proteomes" id="UP000887566">
    <property type="component" value="Unplaced"/>
</dbReference>
<organism evidence="2 3">
    <name type="scientific">Plectus sambesii</name>
    <dbReference type="NCBI Taxonomy" id="2011161"/>
    <lineage>
        <taxon>Eukaryota</taxon>
        <taxon>Metazoa</taxon>
        <taxon>Ecdysozoa</taxon>
        <taxon>Nematoda</taxon>
        <taxon>Chromadorea</taxon>
        <taxon>Plectida</taxon>
        <taxon>Plectina</taxon>
        <taxon>Plectoidea</taxon>
        <taxon>Plectidae</taxon>
        <taxon>Plectus</taxon>
    </lineage>
</organism>